<feature type="repeat" description="TPR" evidence="3">
    <location>
        <begin position="218"/>
        <end position="251"/>
    </location>
</feature>
<keyword evidence="1" id="KW-0677">Repeat</keyword>
<dbReference type="PROSITE" id="PS50005">
    <property type="entry name" value="TPR"/>
    <property type="match status" value="2"/>
</dbReference>
<feature type="repeat" description="TPR" evidence="3">
    <location>
        <begin position="286"/>
        <end position="319"/>
    </location>
</feature>
<dbReference type="InterPro" id="IPR011990">
    <property type="entry name" value="TPR-like_helical_dom_sf"/>
</dbReference>
<proteinExistence type="predicted"/>
<comment type="caution">
    <text evidence="5">The sequence shown here is derived from an EMBL/GenBank/DDBJ whole genome shotgun (WGS) entry which is preliminary data.</text>
</comment>
<sequence length="414" mass="46255">MNKPILFVLAILVSTLSFAQKKELRAADKAIKSNNYAEAKAALDQAKSMMSQMDDKQISQYHLLMAESLYAKGTANNDDLNASIGHLNEVGSDYNSESETLRQTMENDLLSKANSSYTGGNYSDAANKFEQLYQVKPSDTTYLYYSAVSSVSAQDYEKALNNYIKLDDLGYTGQVKEYFATNKETGEEEVMDKQTRDLYMKSGDYIKPGERMSESKSGEITKNIALLYVQLDKKDEAIAAIKKARANEPDNSDLILTEANLQYKLGNNEEYKSLIQEAVKLDPNNVDLIYNLGVLSAEANDIEAAKGYYKQVIEMDPTYVNALTNLSALILQEEQSIIEEMNGLGNSAADNRRYDELKEKRKGVYHQAIPYLKSVLDVEPDNVDVARTLMNIYSAIGDTDNQKKMKAKVEELGG</sequence>
<evidence type="ECO:0000256" key="2">
    <source>
        <dbReference type="ARBA" id="ARBA00022803"/>
    </source>
</evidence>
<protein>
    <recommendedName>
        <fullName evidence="7">Tetratricopeptide repeat protein</fullName>
    </recommendedName>
</protein>
<evidence type="ECO:0000256" key="1">
    <source>
        <dbReference type="ARBA" id="ARBA00022737"/>
    </source>
</evidence>
<feature type="chain" id="PRO_5014340269" description="Tetratricopeptide repeat protein" evidence="4">
    <location>
        <begin position="20"/>
        <end position="414"/>
    </location>
</feature>
<dbReference type="Pfam" id="PF13432">
    <property type="entry name" value="TPR_16"/>
    <property type="match status" value="1"/>
</dbReference>
<dbReference type="InterPro" id="IPR050498">
    <property type="entry name" value="Ycf3"/>
</dbReference>
<feature type="signal peptide" evidence="4">
    <location>
        <begin position="1"/>
        <end position="19"/>
    </location>
</feature>
<dbReference type="Proteomes" id="UP000236641">
    <property type="component" value="Unassembled WGS sequence"/>
</dbReference>
<dbReference type="PANTHER" id="PTHR44858:SF1">
    <property type="entry name" value="UDP-N-ACETYLGLUCOSAMINE--PEPTIDE N-ACETYLGLUCOSAMINYLTRANSFERASE SPINDLY-RELATED"/>
    <property type="match status" value="1"/>
</dbReference>
<evidence type="ECO:0000256" key="4">
    <source>
        <dbReference type="SAM" id="SignalP"/>
    </source>
</evidence>
<dbReference type="RefSeq" id="WP_103052006.1">
    <property type="nucleotide sequence ID" value="NZ_POWF01000004.1"/>
</dbReference>
<reference evidence="5 6" key="1">
    <citation type="submission" date="2018-01" db="EMBL/GenBank/DDBJ databases">
        <title>The draft genome of Hanstruepera neustonica JCM19743.</title>
        <authorList>
            <person name="He R.-H."/>
            <person name="Du Z.-J."/>
        </authorList>
    </citation>
    <scope>NUCLEOTIDE SEQUENCE [LARGE SCALE GENOMIC DNA]</scope>
    <source>
        <strain evidence="5 6">JCM19743</strain>
    </source>
</reference>
<evidence type="ECO:0008006" key="7">
    <source>
        <dbReference type="Google" id="ProtNLM"/>
    </source>
</evidence>
<dbReference type="Gene3D" id="1.25.40.10">
    <property type="entry name" value="Tetratricopeptide repeat domain"/>
    <property type="match status" value="3"/>
</dbReference>
<dbReference type="PANTHER" id="PTHR44858">
    <property type="entry name" value="TETRATRICOPEPTIDE REPEAT PROTEIN 6"/>
    <property type="match status" value="1"/>
</dbReference>
<organism evidence="5 6">
    <name type="scientific">Hanstruepera neustonica</name>
    <dbReference type="NCBI Taxonomy" id="1445657"/>
    <lineage>
        <taxon>Bacteria</taxon>
        <taxon>Pseudomonadati</taxon>
        <taxon>Bacteroidota</taxon>
        <taxon>Flavobacteriia</taxon>
        <taxon>Flavobacteriales</taxon>
        <taxon>Flavobacteriaceae</taxon>
        <taxon>Hanstruepera</taxon>
    </lineage>
</organism>
<accession>A0A2K1DY61</accession>
<dbReference type="AlphaFoldDB" id="A0A2K1DY61"/>
<evidence type="ECO:0000256" key="3">
    <source>
        <dbReference type="PROSITE-ProRule" id="PRU00339"/>
    </source>
</evidence>
<dbReference type="OrthoDB" id="1149028at2"/>
<evidence type="ECO:0000313" key="5">
    <source>
        <dbReference type="EMBL" id="PNQ72967.1"/>
    </source>
</evidence>
<name>A0A2K1DY61_9FLAO</name>
<dbReference type="Pfam" id="PF13181">
    <property type="entry name" value="TPR_8"/>
    <property type="match status" value="2"/>
</dbReference>
<dbReference type="EMBL" id="POWF01000004">
    <property type="protein sequence ID" value="PNQ72967.1"/>
    <property type="molecule type" value="Genomic_DNA"/>
</dbReference>
<keyword evidence="4" id="KW-0732">Signal</keyword>
<dbReference type="SUPFAM" id="SSF48452">
    <property type="entry name" value="TPR-like"/>
    <property type="match status" value="2"/>
</dbReference>
<keyword evidence="6" id="KW-1185">Reference proteome</keyword>
<dbReference type="SMART" id="SM00028">
    <property type="entry name" value="TPR"/>
    <property type="match status" value="4"/>
</dbReference>
<gene>
    <name evidence="5" type="ORF">C1T31_08160</name>
</gene>
<keyword evidence="2 3" id="KW-0802">TPR repeat</keyword>
<evidence type="ECO:0000313" key="6">
    <source>
        <dbReference type="Proteomes" id="UP000236641"/>
    </source>
</evidence>
<dbReference type="InterPro" id="IPR019734">
    <property type="entry name" value="TPR_rpt"/>
</dbReference>